<dbReference type="Gene3D" id="6.10.20.100">
    <property type="match status" value="1"/>
</dbReference>
<dbReference type="GO" id="GO:0051539">
    <property type="term" value="F:4 iron, 4 sulfur cluster binding"/>
    <property type="evidence" value="ECO:0007669"/>
    <property type="project" value="TreeGrafter"/>
</dbReference>
<dbReference type="PIRSF" id="PIRSF005622">
    <property type="entry name" value="Hydrgn_mat_hypD"/>
    <property type="match status" value="1"/>
</dbReference>
<dbReference type="InterPro" id="IPR002780">
    <property type="entry name" value="Hyd_form_HypD"/>
</dbReference>
<comment type="similarity">
    <text evidence="1">Belongs to the HypD family.</text>
</comment>
<organism evidence="4 5">
    <name type="scientific">Candidatus Coatesbacteria bacterium RBG_13_66_14</name>
    <dbReference type="NCBI Taxonomy" id="1817816"/>
    <lineage>
        <taxon>Bacteria</taxon>
        <taxon>Candidatus Coatesiibacteriota</taxon>
    </lineage>
</organism>
<keyword evidence="2" id="KW-0479">Metal-binding</keyword>
<dbReference type="InterPro" id="IPR042243">
    <property type="entry name" value="HypD_1"/>
</dbReference>
<dbReference type="GO" id="GO:0005506">
    <property type="term" value="F:iron ion binding"/>
    <property type="evidence" value="ECO:0007669"/>
    <property type="project" value="TreeGrafter"/>
</dbReference>
<evidence type="ECO:0000256" key="3">
    <source>
        <dbReference type="ARBA" id="ARBA00023004"/>
    </source>
</evidence>
<dbReference type="InterPro" id="IPR042244">
    <property type="entry name" value="HypD_2_sf"/>
</dbReference>
<dbReference type="NCBIfam" id="TIGR00075">
    <property type="entry name" value="hypD"/>
    <property type="match status" value="1"/>
</dbReference>
<sequence>MRHLDEYRRKGLVRGLAAAITAEADPEKIYTLMEVCGTHTMSVARSGLRSLLPKNIRLLSGPGCPVCVTGVGFVDAAVAYARRPDTIVCTFGDLVKVPGSSGSLARERARGADIHVLYSPAETLPIAAENPDKLVVFLGVGFETTTPTVAALVDAAVGGGVKNFALLSAHKTMPNALRALCTGGVKLDGFLLPGHVSVVTGLEIYRFVPEEFGLACAVTGFEAADILSGILALVRQVNAGEPKVQNAYPRAVTAGGNPRARALVDKYFQACDADWRGLGVIPGSGLELREEFADYDALKAYPVEVGEPVEPAGCRCGDVLRGLLHPTECPLFERPCNPGEPLGACMVSNEGACAAAYRYGART</sequence>
<evidence type="ECO:0000313" key="5">
    <source>
        <dbReference type="Proteomes" id="UP000177187"/>
    </source>
</evidence>
<reference evidence="4 5" key="1">
    <citation type="journal article" date="2016" name="Nat. Commun.">
        <title>Thousands of microbial genomes shed light on interconnected biogeochemical processes in an aquifer system.</title>
        <authorList>
            <person name="Anantharaman K."/>
            <person name="Brown C.T."/>
            <person name="Hug L.A."/>
            <person name="Sharon I."/>
            <person name="Castelle C.J."/>
            <person name="Probst A.J."/>
            <person name="Thomas B.C."/>
            <person name="Singh A."/>
            <person name="Wilkins M.J."/>
            <person name="Karaoz U."/>
            <person name="Brodie E.L."/>
            <person name="Williams K.H."/>
            <person name="Hubbard S.S."/>
            <person name="Banfield J.F."/>
        </authorList>
    </citation>
    <scope>NUCLEOTIDE SEQUENCE [LARGE SCALE GENOMIC DNA]</scope>
</reference>
<protein>
    <submittedName>
        <fullName evidence="4">Hydrogenase formation protein HypD</fullName>
    </submittedName>
</protein>
<name>A0A1F5EVJ1_9BACT</name>
<evidence type="ECO:0000256" key="2">
    <source>
        <dbReference type="ARBA" id="ARBA00022723"/>
    </source>
</evidence>
<dbReference type="Pfam" id="PF01924">
    <property type="entry name" value="HypD"/>
    <property type="match status" value="1"/>
</dbReference>
<dbReference type="Gene3D" id="3.40.50.11740">
    <property type="entry name" value="HypD, alpha/beta domain 2"/>
    <property type="match status" value="2"/>
</dbReference>
<proteinExistence type="inferred from homology"/>
<evidence type="ECO:0000256" key="1">
    <source>
        <dbReference type="ARBA" id="ARBA00007888"/>
    </source>
</evidence>
<dbReference type="GO" id="GO:0051604">
    <property type="term" value="P:protein maturation"/>
    <property type="evidence" value="ECO:0007669"/>
    <property type="project" value="TreeGrafter"/>
</dbReference>
<dbReference type="PANTHER" id="PTHR30149">
    <property type="entry name" value="HYDROGENASE PROTEIN ASSEMBLY PROTEIN HYPD"/>
    <property type="match status" value="1"/>
</dbReference>
<dbReference type="GO" id="GO:0070025">
    <property type="term" value="F:carbon monoxide binding"/>
    <property type="evidence" value="ECO:0007669"/>
    <property type="project" value="TreeGrafter"/>
</dbReference>
<accession>A0A1F5EVJ1</accession>
<gene>
    <name evidence="4" type="ORF">A2Y64_07170</name>
</gene>
<dbReference type="Proteomes" id="UP000177187">
    <property type="component" value="Unassembled WGS sequence"/>
</dbReference>
<dbReference type="PANTHER" id="PTHR30149:SF0">
    <property type="entry name" value="HYDROGENASE MATURATION FACTOR HYPD"/>
    <property type="match status" value="1"/>
</dbReference>
<dbReference type="STRING" id="1817816.A2Y64_07170"/>
<dbReference type="EMBL" id="MFAF01000151">
    <property type="protein sequence ID" value="OGD71421.1"/>
    <property type="molecule type" value="Genomic_DNA"/>
</dbReference>
<keyword evidence="3" id="KW-0408">Iron</keyword>
<dbReference type="AlphaFoldDB" id="A0A1F5EVJ1"/>
<comment type="caution">
    <text evidence="4">The sequence shown here is derived from an EMBL/GenBank/DDBJ whole genome shotgun (WGS) entry which is preliminary data.</text>
</comment>
<evidence type="ECO:0000313" key="4">
    <source>
        <dbReference type="EMBL" id="OGD71421.1"/>
    </source>
</evidence>